<evidence type="ECO:0008006" key="3">
    <source>
        <dbReference type="Google" id="ProtNLM"/>
    </source>
</evidence>
<name>A0A9D2KIU2_9MICO</name>
<dbReference type="SUPFAM" id="SSF53448">
    <property type="entry name" value="Nucleotide-diphospho-sugar transferases"/>
    <property type="match status" value="1"/>
</dbReference>
<feature type="non-terminal residue" evidence="1">
    <location>
        <position position="1"/>
    </location>
</feature>
<evidence type="ECO:0000313" key="1">
    <source>
        <dbReference type="EMBL" id="HJA04698.1"/>
    </source>
</evidence>
<sequence>DETFFAYFEDIDIGFRARLRGHAIIYDPAAVAHHKIGATSGRIPGFTVRQTFQNLPVLITKNVPRGLRRMIVPRFVLLFGMMLAKATLTGSAKPAWSGLRRGLRLAASHGRTERRRIQGSRTAAPGDIDAMLTHDLPPEQHGMRKLRRVIRKH</sequence>
<reference evidence="1" key="1">
    <citation type="journal article" date="2021" name="PeerJ">
        <title>Extensive microbial diversity within the chicken gut microbiome revealed by metagenomics and culture.</title>
        <authorList>
            <person name="Gilroy R."/>
            <person name="Ravi A."/>
            <person name="Getino M."/>
            <person name="Pursley I."/>
            <person name="Horton D.L."/>
            <person name="Alikhan N.F."/>
            <person name="Baker D."/>
            <person name="Gharbi K."/>
            <person name="Hall N."/>
            <person name="Watson M."/>
            <person name="Adriaenssens E.M."/>
            <person name="Foster-Nyarko E."/>
            <person name="Jarju S."/>
            <person name="Secka A."/>
            <person name="Antonio M."/>
            <person name="Oren A."/>
            <person name="Chaudhuri R.R."/>
            <person name="La Ragione R."/>
            <person name="Hildebrand F."/>
            <person name="Pallen M.J."/>
        </authorList>
    </citation>
    <scope>NUCLEOTIDE SEQUENCE</scope>
    <source>
        <strain evidence="1">ChiHjej8B7-3636</strain>
    </source>
</reference>
<accession>A0A9D2KIU2</accession>
<evidence type="ECO:0000313" key="2">
    <source>
        <dbReference type="Proteomes" id="UP000824220"/>
    </source>
</evidence>
<gene>
    <name evidence="1" type="ORF">H9800_07515</name>
</gene>
<comment type="caution">
    <text evidence="1">The sequence shown here is derived from an EMBL/GenBank/DDBJ whole genome shotgun (WGS) entry which is preliminary data.</text>
</comment>
<proteinExistence type="predicted"/>
<dbReference type="InterPro" id="IPR029044">
    <property type="entry name" value="Nucleotide-diphossugar_trans"/>
</dbReference>
<dbReference type="AlphaFoldDB" id="A0A9D2KIU2"/>
<protein>
    <recommendedName>
        <fullName evidence="3">Rhamnosyltransferase</fullName>
    </recommendedName>
</protein>
<dbReference type="EMBL" id="DXAM01000105">
    <property type="protein sequence ID" value="HJA04698.1"/>
    <property type="molecule type" value="Genomic_DNA"/>
</dbReference>
<dbReference type="Proteomes" id="UP000824220">
    <property type="component" value="Unassembled WGS sequence"/>
</dbReference>
<reference evidence="1" key="2">
    <citation type="submission" date="2021-04" db="EMBL/GenBank/DDBJ databases">
        <authorList>
            <person name="Gilroy R."/>
        </authorList>
    </citation>
    <scope>NUCLEOTIDE SEQUENCE</scope>
    <source>
        <strain evidence="1">ChiHjej8B7-3636</strain>
    </source>
</reference>
<dbReference type="Gene3D" id="3.90.550.10">
    <property type="entry name" value="Spore Coat Polysaccharide Biosynthesis Protein SpsA, Chain A"/>
    <property type="match status" value="1"/>
</dbReference>
<organism evidence="1 2">
    <name type="scientific">Candidatus Microbacterium stercoravium</name>
    <dbReference type="NCBI Taxonomy" id="2838697"/>
    <lineage>
        <taxon>Bacteria</taxon>
        <taxon>Bacillati</taxon>
        <taxon>Actinomycetota</taxon>
        <taxon>Actinomycetes</taxon>
        <taxon>Micrococcales</taxon>
        <taxon>Microbacteriaceae</taxon>
        <taxon>Microbacterium</taxon>
    </lineage>
</organism>